<dbReference type="RefSeq" id="WP_085255434.1">
    <property type="nucleotide sequence ID" value="NZ_AP022573.1"/>
</dbReference>
<dbReference type="Proteomes" id="UP000193387">
    <property type="component" value="Unassembled WGS sequence"/>
</dbReference>
<name>A0AAJ3TVD2_9MYCO</name>
<dbReference type="EMBL" id="LQPR01000025">
    <property type="protein sequence ID" value="ORW72100.1"/>
    <property type="molecule type" value="Genomic_DNA"/>
</dbReference>
<dbReference type="AlphaFoldDB" id="A0AAJ3TVD2"/>
<reference evidence="2 3" key="1">
    <citation type="submission" date="2016-01" db="EMBL/GenBank/DDBJ databases">
        <title>The new phylogeny of the genus Mycobacterium.</title>
        <authorList>
            <person name="Tarcisio F."/>
            <person name="Conor M."/>
            <person name="Antonella G."/>
            <person name="Elisabetta G."/>
            <person name="Giulia F.S."/>
            <person name="Sara T."/>
            <person name="Anna F."/>
            <person name="Clotilde B."/>
            <person name="Roberto B."/>
            <person name="Veronica D.S."/>
            <person name="Fabio R."/>
            <person name="Monica P."/>
            <person name="Olivier J."/>
            <person name="Enrico T."/>
            <person name="Nicola S."/>
        </authorList>
    </citation>
    <scope>NUCLEOTIDE SEQUENCE [LARGE SCALE GENOMIC DNA]</scope>
    <source>
        <strain evidence="2 3">DSM 44616</strain>
    </source>
</reference>
<feature type="compositionally biased region" description="Basic and acidic residues" evidence="1">
    <location>
        <begin position="21"/>
        <end position="33"/>
    </location>
</feature>
<proteinExistence type="predicted"/>
<gene>
    <name evidence="2" type="ORF">AWC23_11245</name>
</gene>
<accession>A0AAJ3TVD2</accession>
<evidence type="ECO:0000256" key="1">
    <source>
        <dbReference type="SAM" id="MobiDB-lite"/>
    </source>
</evidence>
<keyword evidence="3" id="KW-1185">Reference proteome</keyword>
<protein>
    <submittedName>
        <fullName evidence="2">Uncharacterized protein</fullName>
    </submittedName>
</protein>
<comment type="caution">
    <text evidence="2">The sequence shown here is derived from an EMBL/GenBank/DDBJ whole genome shotgun (WGS) entry which is preliminary data.</text>
</comment>
<evidence type="ECO:0000313" key="2">
    <source>
        <dbReference type="EMBL" id="ORW72100.1"/>
    </source>
</evidence>
<evidence type="ECO:0000313" key="3">
    <source>
        <dbReference type="Proteomes" id="UP000193387"/>
    </source>
</evidence>
<organism evidence="2 3">
    <name type="scientific">Mycobacterium saskatchewanense</name>
    <dbReference type="NCBI Taxonomy" id="220927"/>
    <lineage>
        <taxon>Bacteria</taxon>
        <taxon>Bacillati</taxon>
        <taxon>Actinomycetota</taxon>
        <taxon>Actinomycetes</taxon>
        <taxon>Mycobacteriales</taxon>
        <taxon>Mycobacteriaceae</taxon>
        <taxon>Mycobacterium</taxon>
        <taxon>Mycobacterium simiae complex</taxon>
    </lineage>
</organism>
<sequence length="102" mass="11632">MAIEQRQPPSSDKAFADEIERAERGSRHARERAAMAGISTARSFDESARRHEELARVQDETVRQGVSHFEMHRESAVLHRKAAAEDRHLAELKRNESEPDLS</sequence>
<feature type="region of interest" description="Disordered" evidence="1">
    <location>
        <begin position="21"/>
        <end position="50"/>
    </location>
</feature>